<evidence type="ECO:0000256" key="1">
    <source>
        <dbReference type="SAM" id="Phobius"/>
    </source>
</evidence>
<comment type="caution">
    <text evidence="3">The sequence shown here is derived from an EMBL/GenBank/DDBJ whole genome shotgun (WGS) entry which is preliminary data.</text>
</comment>
<dbReference type="Gene3D" id="3.10.450.310">
    <property type="match status" value="1"/>
</dbReference>
<keyword evidence="4" id="KW-1185">Reference proteome</keyword>
<feature type="transmembrane region" description="Helical" evidence="1">
    <location>
        <begin position="12"/>
        <end position="30"/>
    </location>
</feature>
<organism evidence="3 4">
    <name type="scientific">Bacillus salacetis</name>
    <dbReference type="NCBI Taxonomy" id="2315464"/>
    <lineage>
        <taxon>Bacteria</taxon>
        <taxon>Bacillati</taxon>
        <taxon>Bacillota</taxon>
        <taxon>Bacilli</taxon>
        <taxon>Bacillales</taxon>
        <taxon>Bacillaceae</taxon>
        <taxon>Bacillus</taxon>
    </lineage>
</organism>
<dbReference type="Gene3D" id="3.30.310.160">
    <property type="entry name" value="YycH protein, domain 2"/>
    <property type="match status" value="1"/>
</dbReference>
<reference evidence="3 4" key="1">
    <citation type="submission" date="2018-09" db="EMBL/GenBank/DDBJ databases">
        <title>Bacillus saliacetes sp. nov., isolated from Thai shrimp paste (Ka-pi).</title>
        <authorList>
            <person name="Daroonpunt R."/>
            <person name="Tanasupawat S."/>
            <person name="Yiamsombut S."/>
        </authorList>
    </citation>
    <scope>NUCLEOTIDE SEQUENCE [LARGE SCALE GENOMIC DNA]</scope>
    <source>
        <strain evidence="3 4">SKP7-4</strain>
    </source>
</reference>
<feature type="domain" description="Regulatory protein YycH" evidence="2">
    <location>
        <begin position="6"/>
        <end position="429"/>
    </location>
</feature>
<evidence type="ECO:0000313" key="4">
    <source>
        <dbReference type="Proteomes" id="UP000265801"/>
    </source>
</evidence>
<name>A0A3A1R030_9BACI</name>
<protein>
    <recommendedName>
        <fullName evidence="2">Regulatory protein YycH domain-containing protein</fullName>
    </recommendedName>
</protein>
<accession>A0A3A1R030</accession>
<evidence type="ECO:0000313" key="3">
    <source>
        <dbReference type="EMBL" id="RIW31601.1"/>
    </source>
</evidence>
<dbReference type="OrthoDB" id="2382185at2"/>
<dbReference type="InterPro" id="IPR042274">
    <property type="entry name" value="YycH/YycI_2"/>
</dbReference>
<proteinExistence type="predicted"/>
<keyword evidence="1" id="KW-1133">Transmembrane helix</keyword>
<dbReference type="Proteomes" id="UP000265801">
    <property type="component" value="Unassembled WGS sequence"/>
</dbReference>
<dbReference type="EMBL" id="QXIR01000021">
    <property type="protein sequence ID" value="RIW31601.1"/>
    <property type="molecule type" value="Genomic_DNA"/>
</dbReference>
<dbReference type="Pfam" id="PF07435">
    <property type="entry name" value="YycH"/>
    <property type="match status" value="1"/>
</dbReference>
<dbReference type="AlphaFoldDB" id="A0A3A1R030"/>
<dbReference type="CDD" id="cd15787">
    <property type="entry name" value="YycH_N"/>
    <property type="match status" value="1"/>
</dbReference>
<dbReference type="InterPro" id="IPR009996">
    <property type="entry name" value="YycH"/>
</dbReference>
<keyword evidence="1" id="KW-0812">Transmembrane</keyword>
<keyword evidence="1" id="KW-0472">Membrane</keyword>
<sequence length="442" mass="50929">MDMKYEQIKSITLTFLVVSSIFLTWNLWTFQPSLEPIEESNISEDIIISAKKDMREVFLPFKILYHRNDKTFGTQRHLEIENMVNQISAWNIIGLTDITRMLTNEEFKELVHGQDRVELIFPDLISFDFYKNIISFNNTDIPQDNFDRIVVRTTEGSPDFSSVYFVSYSDKRVYEGRIDLSAMESFKENFVSKSIKHPEYFAYDPTDSRRIYLSENPIEMNIYSYIIGTISLNRFVDALFSEPNLVSRELTNIGDEYNDDSSLMTVNTNNKTFSFVNIAEEAEGEASVNDLITQTSSFINDHGGWPEKNGFYQYFGVNKSLRQTQYRMFIHDLPVFNESGMSDYSVVLGNTNVYKYSRPYTSFEGMTEDTRSVTLPAGGDVIERLLADNINPEQIEDIIPGFKMSQTAPNLVSLDPAWYYKYGGAWIRFQPDDVGGVPLGLE</sequence>
<evidence type="ECO:0000259" key="2">
    <source>
        <dbReference type="Pfam" id="PF07435"/>
    </source>
</evidence>
<gene>
    <name evidence="3" type="ORF">D3H55_15010</name>
</gene>